<dbReference type="Gene3D" id="2.180.10.10">
    <property type="entry name" value="RHS repeat-associated core"/>
    <property type="match status" value="2"/>
</dbReference>
<protein>
    <recommendedName>
        <fullName evidence="4">Teneurin-like YD-shell domain-containing protein</fullName>
    </recommendedName>
</protein>
<evidence type="ECO:0000256" key="2">
    <source>
        <dbReference type="SAM" id="MobiDB-lite"/>
    </source>
</evidence>
<feature type="region of interest" description="Disordered" evidence="2">
    <location>
        <begin position="748"/>
        <end position="789"/>
    </location>
</feature>
<evidence type="ECO:0000256" key="1">
    <source>
        <dbReference type="ARBA" id="ARBA00022737"/>
    </source>
</evidence>
<sequence>MSNHSAIALGADPAPKRMPWRWVLILIALGVQACLYLPARAQTSASPYTTGYRYDLERRLTGTIAPDPDDVGSIKFGAMRNTYDVAGRLIKVERGELAAWQSQSIAPSAWSGFTIFQTVDITYDLLDRKIKEVTSSGGTPFTVTQYSYDVVGRLQCTAVRMNPAVFSSLPTSACTASTAGANGPDRIAKNVYDPVGQIIQQRSGVTTSLEQATVTYSYTANGLHEYVVDANGNRAKLVYDGHDRQTYWYFPSKTRPTAFDPATQATALATAGANSTTDYEQYGYDANGNRTSLRKRDTRTIGYTYDALNRVTLKDIPGGTTADVYYGYDFRGLQLYARFGSTGGQGITSVYDNAGRQTSSANNVGGTNRILSYQWDANGNRQRLTFPDSQYVTFPYDGLNRMTALQQSGSSMGATITYNNRGERTALTGGTATTYAYDPISRLASVTHNLVGTARDVTFCMGTTGGSCAPSYNAASQITARTISNDAYVFNELYNANRGYVANGLNQYTTAGTSSATYDDNGNLLTYDGITYGYDVENRLTSASGTGISSTSLTYDPLGRLGTVVSGSTTTRFLYDGDALVAEYDGAGTMLRRYVHGPGVDEPILWYEGTSFATRREMRADHQGSIVAVNDSGGNSLAANSYDPWGTPAAANLGRFGFTGQIILPGLGLYYYKARVYAPKLGRFLQTDPIGYQDQFNLYAYVGNDPINGADPTGAATGSIIPGHTPAFLSCSGNCSMYSTSILPPAPPSVNAGNSNDSSAGAGVPGSAQKPGIGHNGGPPLNDPPPAPNITAWTKLTSTLGLILSLGGDTCPSCAITNVEDVMKNPEVLRNVSLDALRSRIGNPDGWVWTRNFRGDNAGKGWALREWGGRDYTGRVIRWQPGNGRHGPEPYWRVSNGENGTSDIIRSSGRW</sequence>
<name>A0ABT5WKC4_9SPHN</name>
<evidence type="ECO:0000313" key="6">
    <source>
        <dbReference type="Proteomes" id="UP001216253"/>
    </source>
</evidence>
<keyword evidence="6" id="KW-1185">Reference proteome</keyword>
<comment type="caution">
    <text evidence="5">The sequence shown here is derived from an EMBL/GenBank/DDBJ whole genome shotgun (WGS) entry which is preliminary data.</text>
</comment>
<keyword evidence="3" id="KW-0472">Membrane</keyword>
<keyword evidence="3" id="KW-0812">Transmembrane</keyword>
<dbReference type="NCBIfam" id="TIGR03696">
    <property type="entry name" value="Rhs_assc_core"/>
    <property type="match status" value="1"/>
</dbReference>
<accession>A0ABT5WKC4</accession>
<dbReference type="Pfam" id="PF25023">
    <property type="entry name" value="TEN_YD-shell"/>
    <property type="match status" value="1"/>
</dbReference>
<dbReference type="InterPro" id="IPR031325">
    <property type="entry name" value="RHS_repeat"/>
</dbReference>
<evidence type="ECO:0000259" key="4">
    <source>
        <dbReference type="Pfam" id="PF25023"/>
    </source>
</evidence>
<keyword evidence="1" id="KW-0677">Repeat</keyword>
<feature type="transmembrane region" description="Helical" evidence="3">
    <location>
        <begin position="20"/>
        <end position="39"/>
    </location>
</feature>
<gene>
    <name evidence="5" type="ORF">PYV00_02020</name>
</gene>
<organism evidence="5 6">
    <name type="scientific">Novosphingobium album</name>
    <name type="common">ex Liu et al. 2023</name>
    <dbReference type="NCBI Taxonomy" id="3031130"/>
    <lineage>
        <taxon>Bacteria</taxon>
        <taxon>Pseudomonadati</taxon>
        <taxon>Pseudomonadota</taxon>
        <taxon>Alphaproteobacteria</taxon>
        <taxon>Sphingomonadales</taxon>
        <taxon>Sphingomonadaceae</taxon>
        <taxon>Novosphingobium</taxon>
    </lineage>
</organism>
<evidence type="ECO:0000256" key="3">
    <source>
        <dbReference type="SAM" id="Phobius"/>
    </source>
</evidence>
<dbReference type="EMBL" id="JARESE010000003">
    <property type="protein sequence ID" value="MDE8650493.1"/>
    <property type="molecule type" value="Genomic_DNA"/>
</dbReference>
<dbReference type="InterPro" id="IPR022385">
    <property type="entry name" value="Rhs_assc_core"/>
</dbReference>
<feature type="domain" description="Teneurin-like YD-shell" evidence="4">
    <location>
        <begin position="504"/>
        <end position="707"/>
    </location>
</feature>
<dbReference type="InterPro" id="IPR056823">
    <property type="entry name" value="TEN-like_YD-shell"/>
</dbReference>
<dbReference type="Proteomes" id="UP001216253">
    <property type="component" value="Unassembled WGS sequence"/>
</dbReference>
<dbReference type="Pfam" id="PF05593">
    <property type="entry name" value="RHS_repeat"/>
    <property type="match status" value="1"/>
</dbReference>
<dbReference type="RefSeq" id="WP_275226589.1">
    <property type="nucleotide sequence ID" value="NZ_JARESE010000003.1"/>
</dbReference>
<keyword evidence="3" id="KW-1133">Transmembrane helix</keyword>
<evidence type="ECO:0000313" key="5">
    <source>
        <dbReference type="EMBL" id="MDE8650493.1"/>
    </source>
</evidence>
<reference evidence="5 6" key="1">
    <citation type="submission" date="2023-03" db="EMBL/GenBank/DDBJ databases">
        <title>NovoSphingobium album sp. nov. isolated from polycyclic aromatic hydrocarbons- and heavy-metal polluted soil.</title>
        <authorList>
            <person name="Liu Z."/>
            <person name="Wang K."/>
        </authorList>
    </citation>
    <scope>NUCLEOTIDE SEQUENCE [LARGE SCALE GENOMIC DNA]</scope>
    <source>
        <strain evidence="5 6">H3SJ31-1</strain>
    </source>
</reference>
<dbReference type="PANTHER" id="PTHR32305">
    <property type="match status" value="1"/>
</dbReference>
<proteinExistence type="predicted"/>
<dbReference type="PANTHER" id="PTHR32305:SF15">
    <property type="entry name" value="PROTEIN RHSA-RELATED"/>
    <property type="match status" value="1"/>
</dbReference>
<dbReference type="InterPro" id="IPR050708">
    <property type="entry name" value="T6SS_VgrG/RHS"/>
</dbReference>